<dbReference type="Proteomes" id="UP000507470">
    <property type="component" value="Unassembled WGS sequence"/>
</dbReference>
<dbReference type="Gene3D" id="2.40.10.500">
    <property type="match status" value="1"/>
</dbReference>
<dbReference type="GO" id="GO:0008270">
    <property type="term" value="F:zinc ion binding"/>
    <property type="evidence" value="ECO:0007669"/>
    <property type="project" value="UniProtKB-KW"/>
</dbReference>
<gene>
    <name evidence="4" type="ORF">MCOR_43580</name>
</gene>
<dbReference type="InterPro" id="IPR000315">
    <property type="entry name" value="Znf_B-box"/>
</dbReference>
<dbReference type="EMBL" id="CACVKT020007769">
    <property type="protein sequence ID" value="CAC5410389.1"/>
    <property type="molecule type" value="Genomic_DNA"/>
</dbReference>
<reference evidence="4 5" key="1">
    <citation type="submission" date="2020-06" db="EMBL/GenBank/DDBJ databases">
        <authorList>
            <person name="Li R."/>
            <person name="Bekaert M."/>
        </authorList>
    </citation>
    <scope>NUCLEOTIDE SEQUENCE [LARGE SCALE GENOMIC DNA]</scope>
    <source>
        <strain evidence="5">wild</strain>
    </source>
</reference>
<dbReference type="GO" id="GO:0045087">
    <property type="term" value="P:innate immune response"/>
    <property type="evidence" value="ECO:0007669"/>
    <property type="project" value="TreeGrafter"/>
</dbReference>
<dbReference type="CDD" id="cd19757">
    <property type="entry name" value="Bbox1"/>
    <property type="match status" value="1"/>
</dbReference>
<keyword evidence="1" id="KW-0863">Zinc-finger</keyword>
<feature type="domain" description="B box-type" evidence="3">
    <location>
        <begin position="3"/>
        <end position="53"/>
    </location>
</feature>
<sequence length="561" mass="63367">MASNVSICGVCDHRHVTKPSVVWCSECEEGLCEDCKEHHSFSKATRNHEIFPIDEYMKLPVKILKVAQFCNKHKEKYELFCRKHDCPCCRRCVEDHNGCKDLTDIRNMIHNVKSSAAFQEIEHALSETAENIKRIRINREENLALLAEKRKIVESEIQQFRNKINDHLDKLQDETLKELKAEEENRSSKIQQLLTSIMQREKEILEYKVNIANIKRYASDLQSFIAMKQIEKDIFKEESFIQSISKSEQMHQIDLSCTMNTALQELATTTKTFGEVVASTSACNISIQKMRNKQAQIIVPPSTNDFDNVSLKVKQTIQTKLPNVCGCTFLPDGKMIFSCCTSDQIRVLKPNGSYDFVLNNIGPVLDVVYIGDNSVAVTSGGTAGSKQIYIIDVQTRKVKKSLNVNSPNHGVTFKDGKLIYCAREKGLKMISLSDESITSITTSKMSSEGNVAIHDDKLYYTNEKNHNVTCCDFHGNTMWIFNESSALSYPCGISVDNDGNVYVAGVRSHNVVVISTDGQRHRILLSRKDGLVCPTAVKYDRLNNKLLVANNYGNAFVYDVV</sequence>
<name>A0A6J8DQP5_MYTCO</name>
<dbReference type="AlphaFoldDB" id="A0A6J8DQP5"/>
<proteinExistence type="predicted"/>
<dbReference type="PANTHER" id="PTHR25462:SF299">
    <property type="entry name" value="E3 UBIQUITIN-PROTEIN LIGASE TRIM56"/>
    <property type="match status" value="1"/>
</dbReference>
<evidence type="ECO:0000256" key="2">
    <source>
        <dbReference type="SAM" id="Coils"/>
    </source>
</evidence>
<keyword evidence="5" id="KW-1185">Reference proteome</keyword>
<evidence type="ECO:0000313" key="4">
    <source>
        <dbReference type="EMBL" id="CAC5410389.1"/>
    </source>
</evidence>
<evidence type="ECO:0000313" key="5">
    <source>
        <dbReference type="Proteomes" id="UP000507470"/>
    </source>
</evidence>
<evidence type="ECO:0000259" key="3">
    <source>
        <dbReference type="PROSITE" id="PS50119"/>
    </source>
</evidence>
<dbReference type="Gene3D" id="3.30.160.60">
    <property type="entry name" value="Classic Zinc Finger"/>
    <property type="match status" value="1"/>
</dbReference>
<dbReference type="GO" id="GO:0061630">
    <property type="term" value="F:ubiquitin protein ligase activity"/>
    <property type="evidence" value="ECO:0007669"/>
    <property type="project" value="TreeGrafter"/>
</dbReference>
<keyword evidence="2" id="KW-0175">Coiled coil</keyword>
<accession>A0A6J8DQP5</accession>
<dbReference type="InterPro" id="IPR047153">
    <property type="entry name" value="TRIM45/56/19-like"/>
</dbReference>
<dbReference type="Gene3D" id="2.130.10.10">
    <property type="entry name" value="YVTN repeat-like/Quinoprotein amine dehydrogenase"/>
    <property type="match status" value="1"/>
</dbReference>
<dbReference type="GO" id="GO:0060340">
    <property type="term" value="P:positive regulation of type I interferon-mediated signaling pathway"/>
    <property type="evidence" value="ECO:0007669"/>
    <property type="project" value="TreeGrafter"/>
</dbReference>
<protein>
    <recommendedName>
        <fullName evidence="3">B box-type domain-containing protein</fullName>
    </recommendedName>
</protein>
<dbReference type="PANTHER" id="PTHR25462">
    <property type="entry name" value="BONUS, ISOFORM C-RELATED"/>
    <property type="match status" value="1"/>
</dbReference>
<feature type="coiled-coil region" evidence="2">
    <location>
        <begin position="143"/>
        <end position="177"/>
    </location>
</feature>
<keyword evidence="1" id="KW-0862">Zinc</keyword>
<evidence type="ECO:0000256" key="1">
    <source>
        <dbReference type="PROSITE-ProRule" id="PRU00024"/>
    </source>
</evidence>
<keyword evidence="1" id="KW-0479">Metal-binding</keyword>
<dbReference type="InterPro" id="IPR015943">
    <property type="entry name" value="WD40/YVTN_repeat-like_dom_sf"/>
</dbReference>
<dbReference type="GO" id="GO:0005654">
    <property type="term" value="C:nucleoplasm"/>
    <property type="evidence" value="ECO:0007669"/>
    <property type="project" value="TreeGrafter"/>
</dbReference>
<dbReference type="PROSITE" id="PS50119">
    <property type="entry name" value="ZF_BBOX"/>
    <property type="match status" value="1"/>
</dbReference>
<organism evidence="4 5">
    <name type="scientific">Mytilus coruscus</name>
    <name type="common">Sea mussel</name>
    <dbReference type="NCBI Taxonomy" id="42192"/>
    <lineage>
        <taxon>Eukaryota</taxon>
        <taxon>Metazoa</taxon>
        <taxon>Spiralia</taxon>
        <taxon>Lophotrochozoa</taxon>
        <taxon>Mollusca</taxon>
        <taxon>Bivalvia</taxon>
        <taxon>Autobranchia</taxon>
        <taxon>Pteriomorphia</taxon>
        <taxon>Mytilida</taxon>
        <taxon>Mytiloidea</taxon>
        <taxon>Mytilidae</taxon>
        <taxon>Mytilinae</taxon>
        <taxon>Mytilus</taxon>
    </lineage>
</organism>
<dbReference type="SUPFAM" id="SSF63829">
    <property type="entry name" value="Calcium-dependent phosphotriesterase"/>
    <property type="match status" value="1"/>
</dbReference>
<dbReference type="OrthoDB" id="6265224at2759"/>